<dbReference type="PANTHER" id="PTHR14025">
    <property type="entry name" value="FANCONI ANEMIA GROUP M FANCM FAMILY MEMBER"/>
    <property type="match status" value="1"/>
</dbReference>
<keyword evidence="4" id="KW-0067">ATP-binding</keyword>
<evidence type="ECO:0000313" key="7">
    <source>
        <dbReference type="WBParaSite" id="Pan_g11260.t1"/>
    </source>
</evidence>
<dbReference type="PANTHER" id="PTHR14025:SF20">
    <property type="entry name" value="FANCONI ANEMIA GROUP M PROTEIN"/>
    <property type="match status" value="1"/>
</dbReference>
<evidence type="ECO:0000256" key="2">
    <source>
        <dbReference type="ARBA" id="ARBA00022801"/>
    </source>
</evidence>
<dbReference type="GO" id="GO:0009378">
    <property type="term" value="F:four-way junction helicase activity"/>
    <property type="evidence" value="ECO:0007669"/>
    <property type="project" value="TreeGrafter"/>
</dbReference>
<dbReference type="GO" id="GO:0036297">
    <property type="term" value="P:interstrand cross-link repair"/>
    <property type="evidence" value="ECO:0007669"/>
    <property type="project" value="TreeGrafter"/>
</dbReference>
<dbReference type="GO" id="GO:0043138">
    <property type="term" value="F:3'-5' DNA helicase activity"/>
    <property type="evidence" value="ECO:0007669"/>
    <property type="project" value="TreeGrafter"/>
</dbReference>
<evidence type="ECO:0000256" key="4">
    <source>
        <dbReference type="ARBA" id="ARBA00022840"/>
    </source>
</evidence>
<feature type="compositionally biased region" description="Low complexity" evidence="5">
    <location>
        <begin position="614"/>
        <end position="626"/>
    </location>
</feature>
<reference evidence="7" key="2">
    <citation type="submission" date="2020-10" db="UniProtKB">
        <authorList>
            <consortium name="WormBaseParasite"/>
        </authorList>
    </citation>
    <scope>IDENTIFICATION</scope>
</reference>
<feature type="region of interest" description="Disordered" evidence="5">
    <location>
        <begin position="611"/>
        <end position="640"/>
    </location>
</feature>
<dbReference type="GO" id="GO:0016787">
    <property type="term" value="F:hydrolase activity"/>
    <property type="evidence" value="ECO:0007669"/>
    <property type="project" value="UniProtKB-KW"/>
</dbReference>
<keyword evidence="2" id="KW-0378">Hydrolase</keyword>
<reference evidence="6" key="1">
    <citation type="journal article" date="2013" name="Genetics">
        <title>The draft genome and transcriptome of Panagrellus redivivus are shaped by the harsh demands of a free-living lifestyle.</title>
        <authorList>
            <person name="Srinivasan J."/>
            <person name="Dillman A.R."/>
            <person name="Macchietto M.G."/>
            <person name="Heikkinen L."/>
            <person name="Lakso M."/>
            <person name="Fracchia K.M."/>
            <person name="Antoshechkin I."/>
            <person name="Mortazavi A."/>
            <person name="Wong G."/>
            <person name="Sternberg P.W."/>
        </authorList>
    </citation>
    <scope>NUCLEOTIDE SEQUENCE [LARGE SCALE GENOMIC DNA]</scope>
    <source>
        <strain evidence="6">MT8872</strain>
    </source>
</reference>
<accession>A0A7E4UQH3</accession>
<sequence>MFSTSHPGKQAEKEVHYYIPLDTATRSCYRQWVRQVLASNTLFVAPDEFIQARLAALVAYNYYRIYPTASTVVICQEAEQAIYLSQFEAVGLPSTDVHVLSDDKKLRANGLTKGVFFVTAKVMTNLLGKNTISHIDMKLLVLTDALKAVNNSGISKVVKLGLEVGQIFRVLAICNTLPKAVAKAQCMISNLAMHTLLLKNANDSEISPILHCKNMKVEYVSFAKEREAALLRFALAPRLAELRAANLINCIDPDALIYSDIAGWKAIAKRNAEFSTQVELVAILLEGYRNFLLYGIRALFLVFQARFSEFPLLMHSIDTDDHLHELNEGFKKVNFEPYPGKTKTDVLGSHPKFVEIYKILRKGNPSTKAVAFCDTPFGARALAEYLGAAGISVVENHSDYYKEMTHSTKYHGPKQHRPDAAKTEFLRSQARCLVSTKYIDNFGMMQFDLSIAADYLTAGYRFSRFGKNSFAVLNREVEDIPPSQRQFDKRTDIFKTNYNGYRFRLEESKLILRRRLSSFPVEYSPKASSIPATVAVIDDAEDDTEPDPRFSAEMLAILRSSCEATRKLIQQGPLYSVPRVTFTDFVKCHSTTFPPTPLHNALVAAITGPVPTIRRSSPSRQKQQQPDANEPTSPEANDIREYFQVRSEPVPRLKEKNDPAIRRKKRIHWLRILKSALIHSEDMPKLDEGLLREMGRLTETDTDFRERSASVLSDGSF</sequence>
<organism evidence="6 7">
    <name type="scientific">Panagrellus redivivus</name>
    <name type="common">Microworm</name>
    <dbReference type="NCBI Taxonomy" id="6233"/>
    <lineage>
        <taxon>Eukaryota</taxon>
        <taxon>Metazoa</taxon>
        <taxon>Ecdysozoa</taxon>
        <taxon>Nematoda</taxon>
        <taxon>Chromadorea</taxon>
        <taxon>Rhabditida</taxon>
        <taxon>Tylenchina</taxon>
        <taxon>Panagrolaimomorpha</taxon>
        <taxon>Panagrolaimoidea</taxon>
        <taxon>Panagrolaimidae</taxon>
        <taxon>Panagrellus</taxon>
    </lineage>
</organism>
<dbReference type="GO" id="GO:0000400">
    <property type="term" value="F:four-way junction DNA binding"/>
    <property type="evidence" value="ECO:0007669"/>
    <property type="project" value="TreeGrafter"/>
</dbReference>
<keyword evidence="1" id="KW-0547">Nucleotide-binding</keyword>
<evidence type="ECO:0000256" key="3">
    <source>
        <dbReference type="ARBA" id="ARBA00022806"/>
    </source>
</evidence>
<dbReference type="WBParaSite" id="Pan_g11260.t1">
    <property type="protein sequence ID" value="Pan_g11260.t1"/>
    <property type="gene ID" value="Pan_g11260"/>
</dbReference>
<evidence type="ECO:0000313" key="6">
    <source>
        <dbReference type="Proteomes" id="UP000492821"/>
    </source>
</evidence>
<keyword evidence="6" id="KW-1185">Reference proteome</keyword>
<protein>
    <submittedName>
        <fullName evidence="7">HELICc2 domain-containing protein</fullName>
    </submittedName>
</protein>
<evidence type="ECO:0000256" key="1">
    <source>
        <dbReference type="ARBA" id="ARBA00022741"/>
    </source>
</evidence>
<dbReference type="GO" id="GO:0005524">
    <property type="term" value="F:ATP binding"/>
    <property type="evidence" value="ECO:0007669"/>
    <property type="project" value="UniProtKB-KW"/>
</dbReference>
<proteinExistence type="predicted"/>
<keyword evidence="3" id="KW-0347">Helicase</keyword>
<dbReference type="GO" id="GO:0045003">
    <property type="term" value="P:double-strand break repair via synthesis-dependent strand annealing"/>
    <property type="evidence" value="ECO:0007669"/>
    <property type="project" value="TreeGrafter"/>
</dbReference>
<dbReference type="AlphaFoldDB" id="A0A7E4UQH3"/>
<name>A0A7E4UQH3_PANRE</name>
<dbReference type="Proteomes" id="UP000492821">
    <property type="component" value="Unassembled WGS sequence"/>
</dbReference>
<evidence type="ECO:0000256" key="5">
    <source>
        <dbReference type="SAM" id="MobiDB-lite"/>
    </source>
</evidence>